<protein>
    <recommendedName>
        <fullName evidence="2">protein-glutamate methylesterase</fullName>
        <ecNumber evidence="2">3.1.1.61</ecNumber>
    </recommendedName>
</protein>
<dbReference type="RefSeq" id="WP_052388173.1">
    <property type="nucleotide sequence ID" value="NZ_CP073767.1"/>
</dbReference>
<gene>
    <name evidence="6" type="ORF">Daura_49615</name>
</gene>
<evidence type="ECO:0000256" key="2">
    <source>
        <dbReference type="ARBA" id="ARBA00039140"/>
    </source>
</evidence>
<evidence type="ECO:0000313" key="6">
    <source>
        <dbReference type="EMBL" id="UWZ54414.1"/>
    </source>
</evidence>
<feature type="active site" evidence="4">
    <location>
        <position position="138"/>
    </location>
</feature>
<keyword evidence="4" id="KW-0145">Chemotaxis</keyword>
<evidence type="ECO:0000313" key="7">
    <source>
        <dbReference type="Proteomes" id="UP001058003"/>
    </source>
</evidence>
<dbReference type="KEGG" id="daur:Daura_49615"/>
<organism evidence="6 7">
    <name type="scientific">Dactylosporangium aurantiacum</name>
    <dbReference type="NCBI Taxonomy" id="35754"/>
    <lineage>
        <taxon>Bacteria</taxon>
        <taxon>Bacillati</taxon>
        <taxon>Actinomycetota</taxon>
        <taxon>Actinomycetes</taxon>
        <taxon>Micromonosporales</taxon>
        <taxon>Micromonosporaceae</taxon>
        <taxon>Dactylosporangium</taxon>
    </lineage>
</organism>
<dbReference type="OrthoDB" id="9793421at2"/>
<feature type="domain" description="CheB-type methylesterase" evidence="5">
    <location>
        <begin position="10"/>
        <end position="196"/>
    </location>
</feature>
<feature type="active site" evidence="4">
    <location>
        <position position="22"/>
    </location>
</feature>
<dbReference type="PROSITE" id="PS50122">
    <property type="entry name" value="CHEB"/>
    <property type="match status" value="1"/>
</dbReference>
<sequence>MSAGAPTARAAARFDVVVIAASLGGPAALRAVLAALPADFPVPLLVVQHRTPMIDDQFVHALRYRTRLPVRAVADGDPVDTPGIGVLPARQTATVDAAGRLRLRTVDGYRTADPLLADIAVYCGPRALCVVLTGRLDDAAAGVRAVRRHGGRTIVQQPSTAQAPGMPAAALATGCVDLTVPLSRIPACLVALAMAPDAAEPFRVAAPSPADLAV</sequence>
<feature type="active site" evidence="4">
    <location>
        <position position="49"/>
    </location>
</feature>
<dbReference type="GO" id="GO:0008984">
    <property type="term" value="F:protein-glutamate methylesterase activity"/>
    <property type="evidence" value="ECO:0007669"/>
    <property type="project" value="UniProtKB-EC"/>
</dbReference>
<evidence type="ECO:0000256" key="3">
    <source>
        <dbReference type="ARBA" id="ARBA00048267"/>
    </source>
</evidence>
<dbReference type="InterPro" id="IPR000673">
    <property type="entry name" value="Sig_transdc_resp-reg_Me-estase"/>
</dbReference>
<comment type="catalytic activity">
    <reaction evidence="3">
        <text>[protein]-L-glutamate 5-O-methyl ester + H2O = L-glutamyl-[protein] + methanol + H(+)</text>
        <dbReference type="Rhea" id="RHEA:23236"/>
        <dbReference type="Rhea" id="RHEA-COMP:10208"/>
        <dbReference type="Rhea" id="RHEA-COMP:10311"/>
        <dbReference type="ChEBI" id="CHEBI:15377"/>
        <dbReference type="ChEBI" id="CHEBI:15378"/>
        <dbReference type="ChEBI" id="CHEBI:17790"/>
        <dbReference type="ChEBI" id="CHEBI:29973"/>
        <dbReference type="ChEBI" id="CHEBI:82795"/>
        <dbReference type="EC" id="3.1.1.61"/>
    </reaction>
</comment>
<dbReference type="GO" id="GO:0000156">
    <property type="term" value="F:phosphorelay response regulator activity"/>
    <property type="evidence" value="ECO:0007669"/>
    <property type="project" value="InterPro"/>
</dbReference>
<keyword evidence="7" id="KW-1185">Reference proteome</keyword>
<dbReference type="GO" id="GO:0006935">
    <property type="term" value="P:chemotaxis"/>
    <property type="evidence" value="ECO:0007669"/>
    <property type="project" value="UniProtKB-UniRule"/>
</dbReference>
<dbReference type="GO" id="GO:0005737">
    <property type="term" value="C:cytoplasm"/>
    <property type="evidence" value="ECO:0007669"/>
    <property type="project" value="InterPro"/>
</dbReference>
<evidence type="ECO:0000259" key="5">
    <source>
        <dbReference type="PROSITE" id="PS50122"/>
    </source>
</evidence>
<dbReference type="SUPFAM" id="SSF52738">
    <property type="entry name" value="Methylesterase CheB, C-terminal domain"/>
    <property type="match status" value="1"/>
</dbReference>
<dbReference type="AlphaFoldDB" id="A0A9Q9MFG5"/>
<dbReference type="PANTHER" id="PTHR42872">
    <property type="entry name" value="PROTEIN-GLUTAMATE METHYLESTERASE/PROTEIN-GLUTAMINE GLUTAMINASE"/>
    <property type="match status" value="1"/>
</dbReference>
<dbReference type="InterPro" id="IPR035909">
    <property type="entry name" value="CheB_C"/>
</dbReference>
<proteinExistence type="predicted"/>
<dbReference type="PANTHER" id="PTHR42872:SF6">
    <property type="entry name" value="PROTEIN-GLUTAMATE METHYLESTERASE_PROTEIN-GLUTAMINE GLUTAMINASE"/>
    <property type="match status" value="1"/>
</dbReference>
<dbReference type="Pfam" id="PF01339">
    <property type="entry name" value="CheB_methylest"/>
    <property type="match status" value="1"/>
</dbReference>
<dbReference type="EC" id="3.1.1.61" evidence="2"/>
<dbReference type="EMBL" id="CP073767">
    <property type="protein sequence ID" value="UWZ54414.1"/>
    <property type="molecule type" value="Genomic_DNA"/>
</dbReference>
<name>A0A9Q9MFG5_9ACTN</name>
<accession>A0A9Q9MFG5</accession>
<dbReference type="Proteomes" id="UP001058003">
    <property type="component" value="Chromosome"/>
</dbReference>
<dbReference type="Gene3D" id="3.40.50.180">
    <property type="entry name" value="Methylesterase CheB, C-terminal domain"/>
    <property type="match status" value="1"/>
</dbReference>
<reference evidence="6" key="1">
    <citation type="submission" date="2021-04" db="EMBL/GenBank/DDBJ databases">
        <title>Dactylosporangium aurantiacum NRRL B-8018 full assembly.</title>
        <authorList>
            <person name="Hartkoorn R.C."/>
            <person name="Beaudoing E."/>
            <person name="Hot D."/>
        </authorList>
    </citation>
    <scope>NUCLEOTIDE SEQUENCE</scope>
    <source>
        <strain evidence="6">NRRL B-8018</strain>
    </source>
</reference>
<keyword evidence="1 4" id="KW-0378">Hydrolase</keyword>
<evidence type="ECO:0000256" key="1">
    <source>
        <dbReference type="ARBA" id="ARBA00022801"/>
    </source>
</evidence>
<evidence type="ECO:0000256" key="4">
    <source>
        <dbReference type="PROSITE-ProRule" id="PRU00050"/>
    </source>
</evidence>